<reference evidence="1 2" key="1">
    <citation type="submission" date="2019-11" db="EMBL/GenBank/DDBJ databases">
        <title>Comparative genomics of hydrocarbon-degrading Desulfosarcina strains.</title>
        <authorList>
            <person name="Watanabe M."/>
            <person name="Kojima H."/>
            <person name="Fukui M."/>
        </authorList>
    </citation>
    <scope>NUCLEOTIDE SEQUENCE [LARGE SCALE GENOMIC DNA]</scope>
    <source>
        <strain evidence="1 2">PP31</strain>
    </source>
</reference>
<dbReference type="Proteomes" id="UP000427769">
    <property type="component" value="Chromosome"/>
</dbReference>
<gene>
    <name evidence="1" type="ORF">DSCW_36470</name>
</gene>
<name>A0A5K7Z661_9BACT</name>
<keyword evidence="2" id="KW-1185">Reference proteome</keyword>
<organism evidence="1 2">
    <name type="scientific">Desulfosarcina widdelii</name>
    <dbReference type="NCBI Taxonomy" id="947919"/>
    <lineage>
        <taxon>Bacteria</taxon>
        <taxon>Pseudomonadati</taxon>
        <taxon>Thermodesulfobacteriota</taxon>
        <taxon>Desulfobacteria</taxon>
        <taxon>Desulfobacterales</taxon>
        <taxon>Desulfosarcinaceae</taxon>
        <taxon>Desulfosarcina</taxon>
    </lineage>
</organism>
<proteinExistence type="predicted"/>
<dbReference type="KEGG" id="dwd:DSCW_36470"/>
<dbReference type="RefSeq" id="WP_155305080.1">
    <property type="nucleotide sequence ID" value="NZ_AP021875.1"/>
</dbReference>
<dbReference type="AlphaFoldDB" id="A0A5K7Z661"/>
<dbReference type="OrthoDB" id="5420666at2"/>
<protein>
    <submittedName>
        <fullName evidence="1">Uncharacterized protein</fullName>
    </submittedName>
</protein>
<accession>A0A5K7Z661</accession>
<sequence length="95" mass="11137">MTKRAINDVQSFLTFMESDGNRVYQIVNVELLLRRHPPEAVVSFLQELHRDYGRELSKLIQEDKTNSQINELVAKRFRLKMAINTIRNYGKEEAA</sequence>
<dbReference type="EMBL" id="AP021875">
    <property type="protein sequence ID" value="BBO76230.1"/>
    <property type="molecule type" value="Genomic_DNA"/>
</dbReference>
<evidence type="ECO:0000313" key="2">
    <source>
        <dbReference type="Proteomes" id="UP000427769"/>
    </source>
</evidence>
<evidence type="ECO:0000313" key="1">
    <source>
        <dbReference type="EMBL" id="BBO76230.1"/>
    </source>
</evidence>